<keyword evidence="3" id="KW-1185">Reference proteome</keyword>
<dbReference type="EMBL" id="PGGW01000019">
    <property type="protein sequence ID" value="PJE98354.1"/>
    <property type="molecule type" value="Genomic_DNA"/>
</dbReference>
<dbReference type="RefSeq" id="WP_100201192.1">
    <property type="nucleotide sequence ID" value="NZ_PGGW01000019.1"/>
</dbReference>
<dbReference type="AlphaFoldDB" id="A0A2M8M2C4"/>
<accession>A0A2M8M2C4</accession>
<sequence>MSDYSGPYGVDHDPSEMADTEARDRAKGGEEKKDRLPTGTTGTEREDRPAEPEHGRSGAESEQGSGGPGE</sequence>
<dbReference type="Proteomes" id="UP000230407">
    <property type="component" value="Unassembled WGS sequence"/>
</dbReference>
<name>A0A2M8M2C4_9ACTN</name>
<feature type="compositionally biased region" description="Basic and acidic residues" evidence="1">
    <location>
        <begin position="43"/>
        <end position="59"/>
    </location>
</feature>
<proteinExistence type="predicted"/>
<feature type="compositionally biased region" description="Basic and acidic residues" evidence="1">
    <location>
        <begin position="10"/>
        <end position="36"/>
    </location>
</feature>
<feature type="region of interest" description="Disordered" evidence="1">
    <location>
        <begin position="1"/>
        <end position="70"/>
    </location>
</feature>
<evidence type="ECO:0000256" key="1">
    <source>
        <dbReference type="SAM" id="MobiDB-lite"/>
    </source>
</evidence>
<organism evidence="2 3">
    <name type="scientific">Streptomyces carminius</name>
    <dbReference type="NCBI Taxonomy" id="2665496"/>
    <lineage>
        <taxon>Bacteria</taxon>
        <taxon>Bacillati</taxon>
        <taxon>Actinomycetota</taxon>
        <taxon>Actinomycetes</taxon>
        <taxon>Kitasatosporales</taxon>
        <taxon>Streptomycetaceae</taxon>
        <taxon>Streptomyces</taxon>
    </lineage>
</organism>
<evidence type="ECO:0000313" key="2">
    <source>
        <dbReference type="EMBL" id="PJE98354.1"/>
    </source>
</evidence>
<gene>
    <name evidence="2" type="ORF">CUT44_06440</name>
</gene>
<protein>
    <submittedName>
        <fullName evidence="2">Uncharacterized protein</fullName>
    </submittedName>
</protein>
<evidence type="ECO:0000313" key="3">
    <source>
        <dbReference type="Proteomes" id="UP000230407"/>
    </source>
</evidence>
<comment type="caution">
    <text evidence="2">The sequence shown here is derived from an EMBL/GenBank/DDBJ whole genome shotgun (WGS) entry which is preliminary data.</text>
</comment>
<reference evidence="2 3" key="1">
    <citation type="submission" date="2017-11" db="EMBL/GenBank/DDBJ databases">
        <title>Streptomyces carmine sp. nov., a novel actinomycete isolated from Sophora alopecuroides in Xinjiang, China.</title>
        <authorList>
            <person name="Wang Y."/>
            <person name="Luo X."/>
            <person name="Wan C."/>
            <person name="Zhang L."/>
        </authorList>
    </citation>
    <scope>NUCLEOTIDE SEQUENCE [LARGE SCALE GENOMIC DNA]</scope>
    <source>
        <strain evidence="2 3">TRM SA0054</strain>
    </source>
</reference>